<dbReference type="PANTHER" id="PTHR21711:SF0">
    <property type="entry name" value="MITOCHONDRIAL INNER MEMBRANE PROTEASE ATP23 HOMOLOG"/>
    <property type="match status" value="1"/>
</dbReference>
<comment type="subcellular location">
    <subcellularLocation>
        <location evidence="1 8">Mitochondrion inner membrane</location>
        <topology evidence="1 8">Peripheral membrane protein</topology>
        <orientation evidence="1 8">Intermembrane side</orientation>
    </subcellularLocation>
</comment>
<keyword evidence="7 8" id="KW-0482">Metalloprotease</keyword>
<dbReference type="GO" id="GO:0033615">
    <property type="term" value="P:mitochondrial proton-transporting ATP synthase complex assembly"/>
    <property type="evidence" value="ECO:0007669"/>
    <property type="project" value="TreeGrafter"/>
</dbReference>
<comment type="similarity">
    <text evidence="2 8">Belongs to the peptidase M76 family.</text>
</comment>
<evidence type="ECO:0000256" key="4">
    <source>
        <dbReference type="ARBA" id="ARBA00022670"/>
    </source>
</evidence>
<dbReference type="GO" id="GO:0034982">
    <property type="term" value="P:mitochondrial protein processing"/>
    <property type="evidence" value="ECO:0007669"/>
    <property type="project" value="TreeGrafter"/>
</dbReference>
<dbReference type="EMBL" id="LN483157">
    <property type="protein sequence ID" value="CED83998.1"/>
    <property type="molecule type" value="Genomic_DNA"/>
</dbReference>
<evidence type="ECO:0000256" key="2">
    <source>
        <dbReference type="ARBA" id="ARBA00009915"/>
    </source>
</evidence>
<sequence>MSASNAQATPETEPKFFAWLSALSHVTGLGQSATESSIDQTEEFKRLQKEEAEWTQCEKWKSYTMKWDPSVVFILKHLSLSGCPTTAASIHCAPCDNTKAGGFSSDLGVLLCQNRLVDKAHMGDTLSHELIHMYDHCKFNVDWTNLRHHACSEIRAANLSGDCAWWQEFKRGHYETTNAQAKCVRRRAILSVEANPACPSRKAAEEAVDDVWDSCKPDTRPFDRLFK</sequence>
<accession>A0A0F7SVK9</accession>
<protein>
    <recommendedName>
        <fullName evidence="3 8">Mitochondrial inner membrane protease ATP23</fullName>
        <ecNumber evidence="8">3.4.24.-</ecNumber>
    </recommendedName>
</protein>
<keyword evidence="8" id="KW-0472">Membrane</keyword>
<evidence type="ECO:0000256" key="7">
    <source>
        <dbReference type="ARBA" id="ARBA00023049"/>
    </source>
</evidence>
<dbReference type="EC" id="3.4.24.-" evidence="8"/>
<keyword evidence="6 8" id="KW-0378">Hydrolase</keyword>
<evidence type="ECO:0000256" key="6">
    <source>
        <dbReference type="ARBA" id="ARBA00022801"/>
    </source>
</evidence>
<proteinExistence type="inferred from homology"/>
<evidence type="ECO:0000256" key="1">
    <source>
        <dbReference type="ARBA" id="ARBA00004137"/>
    </source>
</evidence>
<name>A0A0F7SVK9_PHARH</name>
<organism evidence="9">
    <name type="scientific">Phaffia rhodozyma</name>
    <name type="common">Yeast</name>
    <name type="synonym">Xanthophyllomyces dendrorhous</name>
    <dbReference type="NCBI Taxonomy" id="264483"/>
    <lineage>
        <taxon>Eukaryota</taxon>
        <taxon>Fungi</taxon>
        <taxon>Dikarya</taxon>
        <taxon>Basidiomycota</taxon>
        <taxon>Agaricomycotina</taxon>
        <taxon>Tremellomycetes</taxon>
        <taxon>Cystofilobasidiales</taxon>
        <taxon>Mrakiaceae</taxon>
        <taxon>Phaffia</taxon>
    </lineage>
</organism>
<keyword evidence="4 8" id="KW-0645">Protease</keyword>
<evidence type="ECO:0000313" key="9">
    <source>
        <dbReference type="EMBL" id="CED83998.1"/>
    </source>
</evidence>
<comment type="function">
    <text evidence="8">Has a dual role in the assembly of mitochondrial ATPase.</text>
</comment>
<keyword evidence="8" id="KW-0999">Mitochondrion inner membrane</keyword>
<keyword evidence="5 8" id="KW-0479">Metal-binding</keyword>
<dbReference type="GO" id="GO:0046872">
    <property type="term" value="F:metal ion binding"/>
    <property type="evidence" value="ECO:0007669"/>
    <property type="project" value="UniProtKB-KW"/>
</dbReference>
<evidence type="ECO:0000256" key="8">
    <source>
        <dbReference type="RuleBase" id="RU364057"/>
    </source>
</evidence>
<dbReference type="Pfam" id="PF09768">
    <property type="entry name" value="Peptidase_M76"/>
    <property type="match status" value="1"/>
</dbReference>
<dbReference type="GO" id="GO:0005743">
    <property type="term" value="C:mitochondrial inner membrane"/>
    <property type="evidence" value="ECO:0007669"/>
    <property type="project" value="UniProtKB-SubCell"/>
</dbReference>
<dbReference type="InterPro" id="IPR019165">
    <property type="entry name" value="Peptidase_M76_ATP23"/>
</dbReference>
<reference evidence="9" key="1">
    <citation type="submission" date="2014-08" db="EMBL/GenBank/DDBJ databases">
        <authorList>
            <person name="Sharma Rahul"/>
            <person name="Thines Marco"/>
        </authorList>
    </citation>
    <scope>NUCLEOTIDE SEQUENCE</scope>
</reference>
<evidence type="ECO:0000256" key="3">
    <source>
        <dbReference type="ARBA" id="ARBA00014615"/>
    </source>
</evidence>
<evidence type="ECO:0000256" key="5">
    <source>
        <dbReference type="ARBA" id="ARBA00022723"/>
    </source>
</evidence>
<keyword evidence="8" id="KW-0496">Mitochondrion</keyword>
<dbReference type="PANTHER" id="PTHR21711">
    <property type="entry name" value="MITOCHONDRIAL INNER MEMBRANE PROTEASE"/>
    <property type="match status" value="1"/>
</dbReference>
<dbReference type="AlphaFoldDB" id="A0A0F7SVK9"/>
<dbReference type="GO" id="GO:0004222">
    <property type="term" value="F:metalloendopeptidase activity"/>
    <property type="evidence" value="ECO:0007669"/>
    <property type="project" value="InterPro"/>
</dbReference>